<dbReference type="PROSITE" id="PS00216">
    <property type="entry name" value="SUGAR_TRANSPORT_1"/>
    <property type="match status" value="1"/>
</dbReference>
<dbReference type="FunFam" id="1.20.1250.20:FF:000772">
    <property type="entry name" value="Multidrug efflux transporter MdtP"/>
    <property type="match status" value="1"/>
</dbReference>
<evidence type="ECO:0000256" key="6">
    <source>
        <dbReference type="ARBA" id="ARBA00023136"/>
    </source>
</evidence>
<dbReference type="Pfam" id="PF07690">
    <property type="entry name" value="MFS_1"/>
    <property type="match status" value="1"/>
</dbReference>
<evidence type="ECO:0000313" key="9">
    <source>
        <dbReference type="Proteomes" id="UP000219775"/>
    </source>
</evidence>
<reference evidence="8 9" key="1">
    <citation type="submission" date="2017-09" db="EMBL/GenBank/DDBJ databases">
        <title>Large-scale bioinformatics analysis of Bacillus genomes uncovers conserved roles of natural products in bacterial physiology.</title>
        <authorList>
            <consortium name="Agbiome Team Llc"/>
            <person name="Bleich R.M."/>
            <person name="Grubbs K.J."/>
            <person name="Santa Maria K.C."/>
            <person name="Allen S.E."/>
            <person name="Farag S."/>
            <person name="Shank E.A."/>
            <person name="Bowers A."/>
        </authorList>
    </citation>
    <scope>NUCLEOTIDE SEQUENCE [LARGE SCALE GENOMIC DNA]</scope>
    <source>
        <strain evidence="8 9">AFS009893</strain>
    </source>
</reference>
<sequence>MEQQANQNRKLLLIGLVIAMLFAALDGTIVGTAMPRIVGELGGLSLMTWLTTAYMLTSTTVVPIAGKLADLLGRRNVYITGLIIFMVGSALCGMANGMTELIIFRGIQGLGGGIMMPMAMIIIGDMFTGKERAKWQGIFGALYGLASVIGPQVGGWIVDAVNWRWVFYINLPVGILATIFIAMGLKTHKQTGPIKIDIAGIFTMILGVVSLLLALTFGGKDYAWDSWQIIGLFALALIGIVSFVIVETKAEEPILPMHFFKNRTFTLLNAIGFFMSIGMFGAIMFVPFFMQGIVGVSAAESGTIMTPMMITMIVMSIIGGQLVLKVGVKPQIITGMLIMAGGFWLLTTMDMHTTKLGATSYMMIIGLGMGLVMPTLTLALQESFPKKDLGVVTSSSQFFRQIGGTFGITILGSIMNNTSGTTLTNKLVPVLDTFPAEAGQMVTKFKDMIHTDPQGLYSMLFSPEALKQMPEAFSNSIVPILKTSLVDSLHSVFLTGLVFIVVGAVFTIFLQKIKLSNRKKGAEEPATEVEEKDTNVSYS</sequence>
<dbReference type="PRINTS" id="PR01036">
    <property type="entry name" value="TCRTETB"/>
</dbReference>
<evidence type="ECO:0000313" key="8">
    <source>
        <dbReference type="EMBL" id="PEM66736.1"/>
    </source>
</evidence>
<name>A0A2A8C0T8_9BACI</name>
<dbReference type="InterPro" id="IPR005829">
    <property type="entry name" value="Sugar_transporter_CS"/>
</dbReference>
<proteinExistence type="predicted"/>
<evidence type="ECO:0000256" key="3">
    <source>
        <dbReference type="ARBA" id="ARBA00022475"/>
    </source>
</evidence>
<comment type="subcellular location">
    <subcellularLocation>
        <location evidence="1">Cell membrane</location>
        <topology evidence="1">Multi-pass membrane protein</topology>
    </subcellularLocation>
</comment>
<accession>A0A2A8C0T8</accession>
<dbReference type="InterPro" id="IPR011701">
    <property type="entry name" value="MFS"/>
</dbReference>
<dbReference type="InterPro" id="IPR020846">
    <property type="entry name" value="MFS_dom"/>
</dbReference>
<dbReference type="PANTHER" id="PTHR23501">
    <property type="entry name" value="MAJOR FACILITATOR SUPERFAMILY"/>
    <property type="match status" value="1"/>
</dbReference>
<comment type="caution">
    <text evidence="8">The sequence shown here is derived from an EMBL/GenBank/DDBJ whole genome shotgun (WGS) entry which is preliminary data.</text>
</comment>
<keyword evidence="2" id="KW-0813">Transport</keyword>
<dbReference type="Gene3D" id="1.20.1720.10">
    <property type="entry name" value="Multidrug resistance protein D"/>
    <property type="match status" value="1"/>
</dbReference>
<protein>
    <submittedName>
        <fullName evidence="8">MFS transporter</fullName>
    </submittedName>
</protein>
<dbReference type="PANTHER" id="PTHR23501:SF197">
    <property type="entry name" value="COMD"/>
    <property type="match status" value="1"/>
</dbReference>
<organism evidence="8 9">
    <name type="scientific">Bacillus pseudomycoides</name>
    <dbReference type="NCBI Taxonomy" id="64104"/>
    <lineage>
        <taxon>Bacteria</taxon>
        <taxon>Bacillati</taxon>
        <taxon>Bacillota</taxon>
        <taxon>Bacilli</taxon>
        <taxon>Bacillales</taxon>
        <taxon>Bacillaceae</taxon>
        <taxon>Bacillus</taxon>
        <taxon>Bacillus cereus group</taxon>
    </lineage>
</organism>
<dbReference type="CDD" id="cd17502">
    <property type="entry name" value="MFS_Azr1_MDR_like"/>
    <property type="match status" value="1"/>
</dbReference>
<dbReference type="AlphaFoldDB" id="A0A2A8C0T8"/>
<evidence type="ECO:0000256" key="2">
    <source>
        <dbReference type="ARBA" id="ARBA00022448"/>
    </source>
</evidence>
<dbReference type="EMBL" id="NUDP01000084">
    <property type="protein sequence ID" value="PEM66736.1"/>
    <property type="molecule type" value="Genomic_DNA"/>
</dbReference>
<evidence type="ECO:0000256" key="1">
    <source>
        <dbReference type="ARBA" id="ARBA00004651"/>
    </source>
</evidence>
<feature type="domain" description="Major facilitator superfamily (MFS) profile" evidence="7">
    <location>
        <begin position="12"/>
        <end position="515"/>
    </location>
</feature>
<dbReference type="GO" id="GO:0022857">
    <property type="term" value="F:transmembrane transporter activity"/>
    <property type="evidence" value="ECO:0007669"/>
    <property type="project" value="InterPro"/>
</dbReference>
<gene>
    <name evidence="8" type="ORF">CN613_21575</name>
</gene>
<dbReference type="NCBIfam" id="TIGR00711">
    <property type="entry name" value="efflux_EmrB"/>
    <property type="match status" value="1"/>
</dbReference>
<evidence type="ECO:0000259" key="7">
    <source>
        <dbReference type="PROSITE" id="PS50850"/>
    </source>
</evidence>
<dbReference type="GO" id="GO:0005886">
    <property type="term" value="C:plasma membrane"/>
    <property type="evidence" value="ECO:0007669"/>
    <property type="project" value="UniProtKB-SubCell"/>
</dbReference>
<dbReference type="Gene3D" id="1.20.1250.20">
    <property type="entry name" value="MFS general substrate transporter like domains"/>
    <property type="match status" value="1"/>
</dbReference>
<dbReference type="Proteomes" id="UP000219775">
    <property type="component" value="Unassembled WGS sequence"/>
</dbReference>
<keyword evidence="5" id="KW-1133">Transmembrane helix</keyword>
<dbReference type="FunFam" id="1.20.1720.10:FF:000017">
    <property type="entry name" value="Drug resistance MFS transporter"/>
    <property type="match status" value="1"/>
</dbReference>
<dbReference type="RefSeq" id="WP_097847259.1">
    <property type="nucleotide sequence ID" value="NZ_NUAS01000048.1"/>
</dbReference>
<evidence type="ECO:0000256" key="4">
    <source>
        <dbReference type="ARBA" id="ARBA00022692"/>
    </source>
</evidence>
<keyword evidence="4" id="KW-0812">Transmembrane</keyword>
<dbReference type="SUPFAM" id="SSF103473">
    <property type="entry name" value="MFS general substrate transporter"/>
    <property type="match status" value="1"/>
</dbReference>
<evidence type="ECO:0000256" key="5">
    <source>
        <dbReference type="ARBA" id="ARBA00022989"/>
    </source>
</evidence>
<keyword evidence="6" id="KW-0472">Membrane</keyword>
<dbReference type="InterPro" id="IPR004638">
    <property type="entry name" value="EmrB-like"/>
</dbReference>
<dbReference type="PROSITE" id="PS50850">
    <property type="entry name" value="MFS"/>
    <property type="match status" value="1"/>
</dbReference>
<dbReference type="InterPro" id="IPR036259">
    <property type="entry name" value="MFS_trans_sf"/>
</dbReference>
<keyword evidence="3" id="KW-1003">Cell membrane</keyword>